<sequence>MPLPQKRTQDIASVMEGSKGTRAVNIYPSMILYANINLGIGKFVVPYANGVASPHNLAASTIAALHFCTALAEERGNHELADTMLHLADMHQAVGERFIETGRSTMEDRVEFREGILAWYLHRAINADDEMSMKVNSDEEHTRPTKMTNHVRDLILQVRSRIKNDGAGNYEFKQEGLNKELRSEARLGTMSALKPSRPFDEQWVEGRLDKDTK</sequence>
<reference evidence="1" key="1">
    <citation type="journal article" date="2020" name="Stud. Mycol.">
        <title>101 Dothideomycetes genomes: a test case for predicting lifestyles and emergence of pathogens.</title>
        <authorList>
            <person name="Haridas S."/>
            <person name="Albert R."/>
            <person name="Binder M."/>
            <person name="Bloem J."/>
            <person name="Labutti K."/>
            <person name="Salamov A."/>
            <person name="Andreopoulos B."/>
            <person name="Baker S."/>
            <person name="Barry K."/>
            <person name="Bills G."/>
            <person name="Bluhm B."/>
            <person name="Cannon C."/>
            <person name="Castanera R."/>
            <person name="Culley D."/>
            <person name="Daum C."/>
            <person name="Ezra D."/>
            <person name="Gonzalez J."/>
            <person name="Henrissat B."/>
            <person name="Kuo A."/>
            <person name="Liang C."/>
            <person name="Lipzen A."/>
            <person name="Lutzoni F."/>
            <person name="Magnuson J."/>
            <person name="Mondo S."/>
            <person name="Nolan M."/>
            <person name="Ohm R."/>
            <person name="Pangilinan J."/>
            <person name="Park H.-J."/>
            <person name="Ramirez L."/>
            <person name="Alfaro M."/>
            <person name="Sun H."/>
            <person name="Tritt A."/>
            <person name="Yoshinaga Y."/>
            <person name="Zwiers L.-H."/>
            <person name="Turgeon B."/>
            <person name="Goodwin S."/>
            <person name="Spatafora J."/>
            <person name="Crous P."/>
            <person name="Grigoriev I."/>
        </authorList>
    </citation>
    <scope>NUCLEOTIDE SEQUENCE</scope>
    <source>
        <strain evidence="1">CBS 690.94</strain>
    </source>
</reference>
<organism evidence="1 2">
    <name type="scientific">Karstenula rhodostoma CBS 690.94</name>
    <dbReference type="NCBI Taxonomy" id="1392251"/>
    <lineage>
        <taxon>Eukaryota</taxon>
        <taxon>Fungi</taxon>
        <taxon>Dikarya</taxon>
        <taxon>Ascomycota</taxon>
        <taxon>Pezizomycotina</taxon>
        <taxon>Dothideomycetes</taxon>
        <taxon>Pleosporomycetidae</taxon>
        <taxon>Pleosporales</taxon>
        <taxon>Massarineae</taxon>
        <taxon>Didymosphaeriaceae</taxon>
        <taxon>Karstenula</taxon>
    </lineage>
</organism>
<keyword evidence="2" id="KW-1185">Reference proteome</keyword>
<evidence type="ECO:0000313" key="1">
    <source>
        <dbReference type="EMBL" id="KAF2444213.1"/>
    </source>
</evidence>
<dbReference type="OrthoDB" id="10558441at2759"/>
<dbReference type="EMBL" id="MU001501">
    <property type="protein sequence ID" value="KAF2444213.1"/>
    <property type="molecule type" value="Genomic_DNA"/>
</dbReference>
<evidence type="ECO:0000313" key="2">
    <source>
        <dbReference type="Proteomes" id="UP000799764"/>
    </source>
</evidence>
<accession>A0A9P4PJA8</accession>
<comment type="caution">
    <text evidence="1">The sequence shown here is derived from an EMBL/GenBank/DDBJ whole genome shotgun (WGS) entry which is preliminary data.</text>
</comment>
<proteinExistence type="predicted"/>
<gene>
    <name evidence="1" type="ORF">P171DRAFT_28201</name>
</gene>
<name>A0A9P4PJA8_9PLEO</name>
<protein>
    <submittedName>
        <fullName evidence="1">Uncharacterized protein</fullName>
    </submittedName>
</protein>
<dbReference type="Proteomes" id="UP000799764">
    <property type="component" value="Unassembled WGS sequence"/>
</dbReference>
<dbReference type="AlphaFoldDB" id="A0A9P4PJA8"/>